<keyword evidence="2" id="KW-0949">S-adenosyl-L-methionine</keyword>
<dbReference type="Gene3D" id="3.80.30.20">
    <property type="entry name" value="tm_1862 like domain"/>
    <property type="match status" value="1"/>
</dbReference>
<evidence type="ECO:0000259" key="6">
    <source>
        <dbReference type="PROSITE" id="PS51918"/>
    </source>
</evidence>
<dbReference type="Gene3D" id="3.40.50.280">
    <property type="entry name" value="Cobalamin-binding domain"/>
    <property type="match status" value="1"/>
</dbReference>
<keyword evidence="4" id="KW-0408">Iron</keyword>
<dbReference type="GO" id="GO:0046872">
    <property type="term" value="F:metal ion binding"/>
    <property type="evidence" value="ECO:0007669"/>
    <property type="project" value="UniProtKB-KW"/>
</dbReference>
<feature type="non-terminal residue" evidence="7">
    <location>
        <position position="1"/>
    </location>
</feature>
<dbReference type="AlphaFoldDB" id="X1CJ73"/>
<dbReference type="InterPro" id="IPR051198">
    <property type="entry name" value="BchE-like"/>
</dbReference>
<dbReference type="PANTHER" id="PTHR43409">
    <property type="entry name" value="ANAEROBIC MAGNESIUM-PROTOPORPHYRIN IX MONOMETHYL ESTER CYCLASE-RELATED"/>
    <property type="match status" value="1"/>
</dbReference>
<feature type="non-terminal residue" evidence="7">
    <location>
        <position position="259"/>
    </location>
</feature>
<reference evidence="7" key="1">
    <citation type="journal article" date="2014" name="Front. Microbiol.">
        <title>High frequency of phylogenetically diverse reductive dehalogenase-homologous genes in deep subseafloor sedimentary metagenomes.</title>
        <authorList>
            <person name="Kawai M."/>
            <person name="Futagami T."/>
            <person name="Toyoda A."/>
            <person name="Takaki Y."/>
            <person name="Nishi S."/>
            <person name="Hori S."/>
            <person name="Arai W."/>
            <person name="Tsubouchi T."/>
            <person name="Morono Y."/>
            <person name="Uchiyama I."/>
            <person name="Ito T."/>
            <person name="Fujiyama A."/>
            <person name="Inagaki F."/>
            <person name="Takami H."/>
        </authorList>
    </citation>
    <scope>NUCLEOTIDE SEQUENCE</scope>
    <source>
        <strain evidence="7">Expedition CK06-06</strain>
    </source>
</reference>
<evidence type="ECO:0000256" key="4">
    <source>
        <dbReference type="ARBA" id="ARBA00023004"/>
    </source>
</evidence>
<evidence type="ECO:0000256" key="2">
    <source>
        <dbReference type="ARBA" id="ARBA00022691"/>
    </source>
</evidence>
<dbReference type="GO" id="GO:0051536">
    <property type="term" value="F:iron-sulfur cluster binding"/>
    <property type="evidence" value="ECO:0007669"/>
    <property type="project" value="UniProtKB-KW"/>
</dbReference>
<evidence type="ECO:0000313" key="7">
    <source>
        <dbReference type="EMBL" id="GAH08406.1"/>
    </source>
</evidence>
<dbReference type="GO" id="GO:0003824">
    <property type="term" value="F:catalytic activity"/>
    <property type="evidence" value="ECO:0007669"/>
    <property type="project" value="InterPro"/>
</dbReference>
<dbReference type="SFLD" id="SFLDS00029">
    <property type="entry name" value="Radical_SAM"/>
    <property type="match status" value="1"/>
</dbReference>
<dbReference type="PROSITE" id="PS51918">
    <property type="entry name" value="RADICAL_SAM"/>
    <property type="match status" value="1"/>
</dbReference>
<evidence type="ECO:0000256" key="5">
    <source>
        <dbReference type="ARBA" id="ARBA00023014"/>
    </source>
</evidence>
<dbReference type="InterPro" id="IPR023404">
    <property type="entry name" value="rSAM_horseshoe"/>
</dbReference>
<sequence length="259" mass="30310">INIIVGGYHPTAIPEDFAYINSPYDFIIRGEAESVLLDLYKSNKLTTIKKNNHKPLILNSDILVDVNSLPFPDYELYLQQYPFKDKFKFEIYNSRGCPYQCAFCGDNYPFRSSSFEKFKNYFEKLTLIVEEFNKKNLKIGFADQSFNRLLINEQILDYLIENKYQERFVFSCQSRIETVASNIKLIDKFKKSKMVVGYGFETANDILLQEMKKTNKTAQYLEETKKILNEYKDGSEIYCRLNVLVGFPGETQKTFEDTV</sequence>
<keyword evidence="3" id="KW-0479">Metal-binding</keyword>
<dbReference type="InterPro" id="IPR058240">
    <property type="entry name" value="rSAM_sf"/>
</dbReference>
<evidence type="ECO:0000256" key="1">
    <source>
        <dbReference type="ARBA" id="ARBA00001966"/>
    </source>
</evidence>
<protein>
    <recommendedName>
        <fullName evidence="6">Radical SAM core domain-containing protein</fullName>
    </recommendedName>
</protein>
<dbReference type="SUPFAM" id="SSF102114">
    <property type="entry name" value="Radical SAM enzymes"/>
    <property type="match status" value="1"/>
</dbReference>
<comment type="cofactor">
    <cofactor evidence="1">
        <name>[4Fe-4S] cluster</name>
        <dbReference type="ChEBI" id="CHEBI:49883"/>
    </cofactor>
</comment>
<dbReference type="Pfam" id="PF04055">
    <property type="entry name" value="Radical_SAM"/>
    <property type="match status" value="1"/>
</dbReference>
<organism evidence="7">
    <name type="scientific">marine sediment metagenome</name>
    <dbReference type="NCBI Taxonomy" id="412755"/>
    <lineage>
        <taxon>unclassified sequences</taxon>
        <taxon>metagenomes</taxon>
        <taxon>ecological metagenomes</taxon>
    </lineage>
</organism>
<dbReference type="EMBL" id="BART01030891">
    <property type="protein sequence ID" value="GAH08406.1"/>
    <property type="molecule type" value="Genomic_DNA"/>
</dbReference>
<keyword evidence="5" id="KW-0411">Iron-sulfur</keyword>
<gene>
    <name evidence="7" type="ORF">S01H4_53798</name>
</gene>
<comment type="caution">
    <text evidence="7">The sequence shown here is derived from an EMBL/GenBank/DDBJ whole genome shotgun (WGS) entry which is preliminary data.</text>
</comment>
<dbReference type="InterPro" id="IPR007197">
    <property type="entry name" value="rSAM"/>
</dbReference>
<proteinExistence type="predicted"/>
<feature type="domain" description="Radical SAM core" evidence="6">
    <location>
        <begin position="83"/>
        <end position="259"/>
    </location>
</feature>
<dbReference type="SFLD" id="SFLDG01082">
    <property type="entry name" value="B12-binding_domain_containing"/>
    <property type="match status" value="1"/>
</dbReference>
<name>X1CJ73_9ZZZZ</name>
<evidence type="ECO:0000256" key="3">
    <source>
        <dbReference type="ARBA" id="ARBA00022723"/>
    </source>
</evidence>
<accession>X1CJ73</accession>